<keyword evidence="9" id="KW-0472">Membrane</keyword>
<evidence type="ECO:0000313" key="12">
    <source>
        <dbReference type="EMBL" id="SMG39092.1"/>
    </source>
</evidence>
<evidence type="ECO:0000256" key="2">
    <source>
        <dbReference type="ARBA" id="ARBA00006555"/>
    </source>
</evidence>
<feature type="compositionally biased region" description="Basic and acidic residues" evidence="10">
    <location>
        <begin position="104"/>
        <end position="120"/>
    </location>
</feature>
<dbReference type="InterPro" id="IPR051045">
    <property type="entry name" value="TonB-dependent_transducer"/>
</dbReference>
<dbReference type="InterPro" id="IPR006260">
    <property type="entry name" value="TonB/TolA_C"/>
</dbReference>
<comment type="subcellular location">
    <subcellularLocation>
        <location evidence="1">Cell inner membrane</location>
        <topology evidence="1">Single-pass membrane protein</topology>
        <orientation evidence="1">Periplasmic side</orientation>
    </subcellularLocation>
</comment>
<dbReference type="PANTHER" id="PTHR33446">
    <property type="entry name" value="PROTEIN TONB-RELATED"/>
    <property type="match status" value="1"/>
</dbReference>
<dbReference type="InterPro" id="IPR037682">
    <property type="entry name" value="TonB_C"/>
</dbReference>
<dbReference type="GO" id="GO:0015031">
    <property type="term" value="P:protein transport"/>
    <property type="evidence" value="ECO:0007669"/>
    <property type="project" value="UniProtKB-KW"/>
</dbReference>
<evidence type="ECO:0000256" key="4">
    <source>
        <dbReference type="ARBA" id="ARBA00022475"/>
    </source>
</evidence>
<keyword evidence="6" id="KW-0812">Transmembrane</keyword>
<dbReference type="Pfam" id="PF03544">
    <property type="entry name" value="TonB_C"/>
    <property type="match status" value="1"/>
</dbReference>
<dbReference type="OrthoDB" id="6430at2"/>
<keyword evidence="13" id="KW-1185">Reference proteome</keyword>
<evidence type="ECO:0000259" key="11">
    <source>
        <dbReference type="PROSITE" id="PS52015"/>
    </source>
</evidence>
<dbReference type="EMBL" id="FXBB01000025">
    <property type="protein sequence ID" value="SMG39092.1"/>
    <property type="molecule type" value="Genomic_DNA"/>
</dbReference>
<evidence type="ECO:0000256" key="9">
    <source>
        <dbReference type="ARBA" id="ARBA00023136"/>
    </source>
</evidence>
<gene>
    <name evidence="12" type="ORF">SAMN06275492_12536</name>
</gene>
<dbReference type="RefSeq" id="WP_085545096.1">
    <property type="nucleotide sequence ID" value="NZ_FXBB01000025.1"/>
</dbReference>
<evidence type="ECO:0000256" key="3">
    <source>
        <dbReference type="ARBA" id="ARBA00022448"/>
    </source>
</evidence>
<keyword evidence="5" id="KW-0997">Cell inner membrane</keyword>
<evidence type="ECO:0000256" key="7">
    <source>
        <dbReference type="ARBA" id="ARBA00022927"/>
    </source>
</evidence>
<dbReference type="STRING" id="561720.SAMN06275492_12536"/>
<proteinExistence type="inferred from homology"/>
<sequence length="305" mass="32952">MRWAVPILISLILHGLMLSVNWTAELKGRGQIISVRLIPLAQEPGPGPDSPEGGRQKQEPASNPEKPSEPVQEPPGQETSKNNEVQKKPESAPELIQKPLAVEKPQERKVTPKTKPEAEPTQKPVPQKTPAKTEPKPVKEVPEKRKPVEKTAPKATQPTKAESKNEQVKPAPAPKIPPSNDGEGEEAKNIGTQGTTPLKTSTLTSAGAEGGKKSAQPKGIMSENDVTVIHREQPVYPLISRKRKEQGTVAVLLEVTSGKVSDAKVESSSGSPRLDESAVKALRAWRFSQDLTGTVRIPVVFTLTK</sequence>
<protein>
    <submittedName>
        <fullName evidence="12">TonB family C-terminal domain-containing protein</fullName>
    </submittedName>
</protein>
<keyword evidence="3" id="KW-0813">Transport</keyword>
<dbReference type="Gene3D" id="3.30.1150.10">
    <property type="match status" value="1"/>
</dbReference>
<feature type="compositionally biased region" description="Polar residues" evidence="10">
    <location>
        <begin position="190"/>
        <end position="205"/>
    </location>
</feature>
<feature type="domain" description="TonB C-terminal" evidence="11">
    <location>
        <begin position="221"/>
        <end position="305"/>
    </location>
</feature>
<organism evidence="12 13">
    <name type="scientific">Dethiosulfovibrio salsuginis</name>
    <dbReference type="NCBI Taxonomy" id="561720"/>
    <lineage>
        <taxon>Bacteria</taxon>
        <taxon>Thermotogati</taxon>
        <taxon>Synergistota</taxon>
        <taxon>Synergistia</taxon>
        <taxon>Synergistales</taxon>
        <taxon>Dethiosulfovibrionaceae</taxon>
        <taxon>Dethiosulfovibrio</taxon>
    </lineage>
</organism>
<keyword evidence="4" id="KW-1003">Cell membrane</keyword>
<evidence type="ECO:0000256" key="10">
    <source>
        <dbReference type="SAM" id="MobiDB-lite"/>
    </source>
</evidence>
<dbReference type="GO" id="GO:0005886">
    <property type="term" value="C:plasma membrane"/>
    <property type="evidence" value="ECO:0007669"/>
    <property type="project" value="UniProtKB-SubCell"/>
</dbReference>
<evidence type="ECO:0000256" key="5">
    <source>
        <dbReference type="ARBA" id="ARBA00022519"/>
    </source>
</evidence>
<dbReference type="GO" id="GO:0055085">
    <property type="term" value="P:transmembrane transport"/>
    <property type="evidence" value="ECO:0007669"/>
    <property type="project" value="InterPro"/>
</dbReference>
<dbReference type="Proteomes" id="UP000193355">
    <property type="component" value="Unassembled WGS sequence"/>
</dbReference>
<keyword evidence="7" id="KW-0653">Protein transport</keyword>
<dbReference type="PROSITE" id="PS52015">
    <property type="entry name" value="TONB_CTD"/>
    <property type="match status" value="1"/>
</dbReference>
<evidence type="ECO:0000256" key="6">
    <source>
        <dbReference type="ARBA" id="ARBA00022692"/>
    </source>
</evidence>
<comment type="similarity">
    <text evidence="2">Belongs to the TonB family.</text>
</comment>
<accession>A0A1X7KCZ3</accession>
<reference evidence="13" key="1">
    <citation type="submission" date="2017-04" db="EMBL/GenBank/DDBJ databases">
        <authorList>
            <person name="Varghese N."/>
            <person name="Submissions S."/>
        </authorList>
    </citation>
    <scope>NUCLEOTIDE SEQUENCE [LARGE SCALE GENOMIC DNA]</scope>
    <source>
        <strain evidence="13">USBA 82</strain>
    </source>
</reference>
<feature type="compositionally biased region" description="Basic and acidic residues" evidence="10">
    <location>
        <begin position="131"/>
        <end position="152"/>
    </location>
</feature>
<dbReference type="AlphaFoldDB" id="A0A1X7KCZ3"/>
<feature type="region of interest" description="Disordered" evidence="10">
    <location>
        <begin position="40"/>
        <end position="224"/>
    </location>
</feature>
<evidence type="ECO:0000256" key="1">
    <source>
        <dbReference type="ARBA" id="ARBA00004383"/>
    </source>
</evidence>
<evidence type="ECO:0000313" key="13">
    <source>
        <dbReference type="Proteomes" id="UP000193355"/>
    </source>
</evidence>
<dbReference type="SUPFAM" id="SSF74653">
    <property type="entry name" value="TolA/TonB C-terminal domain"/>
    <property type="match status" value="1"/>
</dbReference>
<evidence type="ECO:0000256" key="8">
    <source>
        <dbReference type="ARBA" id="ARBA00022989"/>
    </source>
</evidence>
<dbReference type="NCBIfam" id="TIGR01352">
    <property type="entry name" value="tonB_Cterm"/>
    <property type="match status" value="1"/>
</dbReference>
<keyword evidence="8" id="KW-1133">Transmembrane helix</keyword>
<name>A0A1X7KCZ3_9BACT</name>